<protein>
    <submittedName>
        <fullName evidence="1">Uncharacterized protein</fullName>
    </submittedName>
</protein>
<accession>A0A6W0P2W8</accession>
<organism evidence="1">
    <name type="scientific">Salmonella enterica subsp. enterica serovar Rubislaw str. ATCC 10717</name>
    <dbReference type="NCBI Taxonomy" id="938143"/>
    <lineage>
        <taxon>Bacteria</taxon>
        <taxon>Pseudomonadati</taxon>
        <taxon>Pseudomonadota</taxon>
        <taxon>Gammaproteobacteria</taxon>
        <taxon>Enterobacterales</taxon>
        <taxon>Enterobacteriaceae</taxon>
        <taxon>Salmonella</taxon>
    </lineage>
</organism>
<comment type="caution">
    <text evidence="1">The sequence shown here is derived from an EMBL/GenBank/DDBJ whole genome shotgun (WGS) entry which is preliminary data.</text>
</comment>
<dbReference type="EMBL" id="DAAAMK010000028">
    <property type="protein sequence ID" value="HAA1128142.1"/>
    <property type="molecule type" value="Genomic_DNA"/>
</dbReference>
<sequence>MTHYPFGEPEMTTDPIEGEVSQALTLYKIALINTSYRNFWHRLSCKMRDEEAMKWERLLVLQEQKCRKIVNQSKEHREMLRIIAERQPMEVRERDSFLSLLES</sequence>
<reference evidence="1" key="1">
    <citation type="journal article" date="2018" name="Genome Biol.">
        <title>SKESA: strategic k-mer extension for scrupulous assemblies.</title>
        <authorList>
            <person name="Souvorov A."/>
            <person name="Agarwala R."/>
            <person name="Lipman D.J."/>
        </authorList>
    </citation>
    <scope>NUCLEOTIDE SEQUENCE</scope>
    <source>
        <strain evidence="1">ATCC 10717</strain>
    </source>
</reference>
<evidence type="ECO:0000313" key="1">
    <source>
        <dbReference type="EMBL" id="HAA1128142.1"/>
    </source>
</evidence>
<name>A0A6W0P2W8_SALRU</name>
<dbReference type="AlphaFoldDB" id="A0A6W0P2W8"/>
<gene>
    <name evidence="1" type="ORF">GDL93_22060</name>
</gene>
<proteinExistence type="predicted"/>
<reference evidence="1" key="2">
    <citation type="submission" date="2019-10" db="EMBL/GenBank/DDBJ databases">
        <authorList>
            <consortium name="NCBI Pathogen Detection Project"/>
        </authorList>
    </citation>
    <scope>NUCLEOTIDE SEQUENCE</scope>
    <source>
        <strain evidence="1">ATCC 10717</strain>
    </source>
</reference>